<sequence>MKESPIRGLKNDLNNLLGDEKDKQIIFLNDADKEYLIRYYNHMIKETSALWRKILQEVLTSRQLEIERFADNEQSELDIELLPLQLEDIKDVVEAARASLRDQVNAVPDAILNRPSNEDLQRVKELLKNLKANRE</sequence>
<accession>A0A4S4BED4</accession>
<protein>
    <submittedName>
        <fullName evidence="1">Uncharacterized protein</fullName>
    </submittedName>
</protein>
<evidence type="ECO:0000313" key="2">
    <source>
        <dbReference type="Proteomes" id="UP000310636"/>
    </source>
</evidence>
<reference evidence="1 2" key="1">
    <citation type="submission" date="2019-04" db="EMBL/GenBank/DDBJ databases">
        <title>Cohnella sp. nov. isolated from preserved vegetables.</title>
        <authorList>
            <person name="Lin S.-Y."/>
            <person name="Hung M.-H."/>
            <person name="Young C.-C."/>
        </authorList>
    </citation>
    <scope>NUCLEOTIDE SEQUENCE [LARGE SCALE GENOMIC DNA]</scope>
    <source>
        <strain evidence="1 2">CC-MHH1044</strain>
    </source>
</reference>
<dbReference type="Proteomes" id="UP000310636">
    <property type="component" value="Unassembled WGS sequence"/>
</dbReference>
<gene>
    <name evidence="1" type="ORF">E6C55_32970</name>
</gene>
<comment type="caution">
    <text evidence="1">The sequence shown here is derived from an EMBL/GenBank/DDBJ whole genome shotgun (WGS) entry which is preliminary data.</text>
</comment>
<evidence type="ECO:0000313" key="1">
    <source>
        <dbReference type="EMBL" id="THF72482.1"/>
    </source>
</evidence>
<dbReference type="RefSeq" id="WP_136374083.1">
    <property type="nucleotide sequence ID" value="NZ_SSOB01000087.1"/>
</dbReference>
<keyword evidence="2" id="KW-1185">Reference proteome</keyword>
<dbReference type="AlphaFoldDB" id="A0A4S4BED4"/>
<proteinExistence type="predicted"/>
<name>A0A4S4BED4_9BACL</name>
<dbReference type="EMBL" id="SSOB01000087">
    <property type="protein sequence ID" value="THF72482.1"/>
    <property type="molecule type" value="Genomic_DNA"/>
</dbReference>
<organism evidence="1 2">
    <name type="scientific">Cohnella fermenti</name>
    <dbReference type="NCBI Taxonomy" id="2565925"/>
    <lineage>
        <taxon>Bacteria</taxon>
        <taxon>Bacillati</taxon>
        <taxon>Bacillota</taxon>
        <taxon>Bacilli</taxon>
        <taxon>Bacillales</taxon>
        <taxon>Paenibacillaceae</taxon>
        <taxon>Cohnella</taxon>
    </lineage>
</organism>